<accession>A0A812S6T3</accession>
<comment type="caution">
    <text evidence="2">The sequence shown here is derived from an EMBL/GenBank/DDBJ whole genome shotgun (WGS) entry which is preliminary data.</text>
</comment>
<sequence length="596" mass="64471">MLKLRPTPLTPLKCEHTSVEGMKHASAGSEWVLPLAVVCFWPGAATQTSTSTTQTTVTSTVPPYQYFQGDWSTCSATCAVGTRTREVFCYETCSVPQFCEVAEAFCRDSPKPADFDYCWPAVVSCPDSTTGTFTTTFTSTFSTNTQTVTSQTSTQGVRPGWQCAWDATTGCVIGSIAQVQCGSNCPCCRRADVKSTTPRPFEPTDTGNEVSAAVIVIVALTSVALGSGFAVAGWRSCAKSRRKTHATGSHVPKAEAYGHGDSQTGPRRVREERAGQHEEDTVYDRKLGKGIPSAAPDGFFDGPPDWMNDEEMGASSPSRDRATSRSQTATGNLFTGSEEKEKARSTQSSPMKKGRHDGALAFHRAMDSHRVAAPCLDALRFMPAEAGKDDSDHFAQQESPRVSPTSPSGTLPPGYASAARRNRRTGKQMPDMDDFASDSQHVPGEANTASPRQSHSKTAAPSGKAQQEQKDEPRGKQDRSHHDGPRAAGNADDEPGRKSKQQNKQGMPGASGTPHGDEQRTNPRVAANSAAAPEAADLIAKVDKELDQTQSKDLETRRRTFKNLILKWHPDKNHEEALAAEVFRHLMSRRGRYLEA</sequence>
<dbReference type="AlphaFoldDB" id="A0A812S6T3"/>
<feature type="compositionally biased region" description="Polar residues" evidence="1">
    <location>
        <begin position="447"/>
        <end position="459"/>
    </location>
</feature>
<dbReference type="Proteomes" id="UP000604046">
    <property type="component" value="Unassembled WGS sequence"/>
</dbReference>
<dbReference type="InterPro" id="IPR036383">
    <property type="entry name" value="TSP1_rpt_sf"/>
</dbReference>
<feature type="compositionally biased region" description="Basic and acidic residues" evidence="1">
    <location>
        <begin position="467"/>
        <end position="485"/>
    </location>
</feature>
<dbReference type="OrthoDB" id="444517at2759"/>
<dbReference type="Gene3D" id="1.10.287.110">
    <property type="entry name" value="DnaJ domain"/>
    <property type="match status" value="1"/>
</dbReference>
<feature type="compositionally biased region" description="Low complexity" evidence="1">
    <location>
        <begin position="403"/>
        <end position="414"/>
    </location>
</feature>
<feature type="compositionally biased region" description="Basic and acidic residues" evidence="1">
    <location>
        <begin position="268"/>
        <end position="287"/>
    </location>
</feature>
<dbReference type="SUPFAM" id="SSF46565">
    <property type="entry name" value="Chaperone J-domain"/>
    <property type="match status" value="1"/>
</dbReference>
<organism evidence="2 3">
    <name type="scientific">Symbiodinium natans</name>
    <dbReference type="NCBI Taxonomy" id="878477"/>
    <lineage>
        <taxon>Eukaryota</taxon>
        <taxon>Sar</taxon>
        <taxon>Alveolata</taxon>
        <taxon>Dinophyceae</taxon>
        <taxon>Suessiales</taxon>
        <taxon>Symbiodiniaceae</taxon>
        <taxon>Symbiodinium</taxon>
    </lineage>
</organism>
<feature type="region of interest" description="Disordered" evidence="1">
    <location>
        <begin position="241"/>
        <end position="356"/>
    </location>
</feature>
<evidence type="ECO:0000313" key="3">
    <source>
        <dbReference type="Proteomes" id="UP000604046"/>
    </source>
</evidence>
<protein>
    <recommendedName>
        <fullName evidence="4">J domain-containing protein</fullName>
    </recommendedName>
</protein>
<name>A0A812S6T3_9DINO</name>
<dbReference type="Pfam" id="PF19030">
    <property type="entry name" value="TSP1_ADAMTS"/>
    <property type="match status" value="1"/>
</dbReference>
<feature type="region of interest" description="Disordered" evidence="1">
    <location>
        <begin position="387"/>
        <end position="533"/>
    </location>
</feature>
<dbReference type="InterPro" id="IPR000884">
    <property type="entry name" value="TSP1_rpt"/>
</dbReference>
<dbReference type="CDD" id="cd06257">
    <property type="entry name" value="DnaJ"/>
    <property type="match status" value="1"/>
</dbReference>
<evidence type="ECO:0008006" key="4">
    <source>
        <dbReference type="Google" id="ProtNLM"/>
    </source>
</evidence>
<dbReference type="EMBL" id="CAJNDS010002408">
    <property type="protein sequence ID" value="CAE7462672.1"/>
    <property type="molecule type" value="Genomic_DNA"/>
</dbReference>
<proteinExistence type="predicted"/>
<dbReference type="InterPro" id="IPR036869">
    <property type="entry name" value="J_dom_sf"/>
</dbReference>
<feature type="compositionally biased region" description="Polar residues" evidence="1">
    <location>
        <begin position="324"/>
        <end position="335"/>
    </location>
</feature>
<gene>
    <name evidence="2" type="ORF">SNAT2548_LOCUS25765</name>
</gene>
<evidence type="ECO:0000256" key="1">
    <source>
        <dbReference type="SAM" id="MobiDB-lite"/>
    </source>
</evidence>
<dbReference type="Gene3D" id="2.20.100.10">
    <property type="entry name" value="Thrombospondin type-1 (TSP1) repeat"/>
    <property type="match status" value="1"/>
</dbReference>
<reference evidence="2" key="1">
    <citation type="submission" date="2021-02" db="EMBL/GenBank/DDBJ databases">
        <authorList>
            <person name="Dougan E. K."/>
            <person name="Rhodes N."/>
            <person name="Thang M."/>
            <person name="Chan C."/>
        </authorList>
    </citation>
    <scope>NUCLEOTIDE SEQUENCE</scope>
</reference>
<dbReference type="PROSITE" id="PS50092">
    <property type="entry name" value="TSP1"/>
    <property type="match status" value="1"/>
</dbReference>
<dbReference type="InterPro" id="IPR001623">
    <property type="entry name" value="DnaJ_domain"/>
</dbReference>
<dbReference type="SUPFAM" id="SSF82895">
    <property type="entry name" value="TSP-1 type 1 repeat"/>
    <property type="match status" value="1"/>
</dbReference>
<evidence type="ECO:0000313" key="2">
    <source>
        <dbReference type="EMBL" id="CAE7462672.1"/>
    </source>
</evidence>
<keyword evidence="3" id="KW-1185">Reference proteome</keyword>